<dbReference type="Gene3D" id="1.10.1200.10">
    <property type="entry name" value="ACP-like"/>
    <property type="match status" value="1"/>
</dbReference>
<dbReference type="PROSITE" id="PS50075">
    <property type="entry name" value="CARRIER"/>
    <property type="match status" value="1"/>
</dbReference>
<dbReference type="GO" id="GO:0043041">
    <property type="term" value="P:amino acid activation for nonribosomal peptide biosynthetic process"/>
    <property type="evidence" value="ECO:0007669"/>
    <property type="project" value="TreeGrafter"/>
</dbReference>
<dbReference type="AlphaFoldDB" id="A0A4R4VN85"/>
<dbReference type="InterPro" id="IPR020806">
    <property type="entry name" value="PKS_PP-bd"/>
</dbReference>
<dbReference type="SUPFAM" id="SSF52777">
    <property type="entry name" value="CoA-dependent acyltransferases"/>
    <property type="match status" value="1"/>
</dbReference>
<evidence type="ECO:0000256" key="2">
    <source>
        <dbReference type="ARBA" id="ARBA00022450"/>
    </source>
</evidence>
<feature type="non-terminal residue" evidence="5">
    <location>
        <position position="870"/>
    </location>
</feature>
<dbReference type="SUPFAM" id="SSF47336">
    <property type="entry name" value="ACP-like"/>
    <property type="match status" value="1"/>
</dbReference>
<keyword evidence="3" id="KW-0597">Phosphoprotein</keyword>
<dbReference type="InterPro" id="IPR009081">
    <property type="entry name" value="PP-bd_ACP"/>
</dbReference>
<dbReference type="Gene3D" id="3.30.559.10">
    <property type="entry name" value="Chloramphenicol acetyltransferase-like domain"/>
    <property type="match status" value="1"/>
</dbReference>
<dbReference type="Pfam" id="PF00501">
    <property type="entry name" value="AMP-binding"/>
    <property type="match status" value="1"/>
</dbReference>
<dbReference type="InterPro" id="IPR001242">
    <property type="entry name" value="Condensation_dom"/>
</dbReference>
<dbReference type="GO" id="GO:0003824">
    <property type="term" value="F:catalytic activity"/>
    <property type="evidence" value="ECO:0007669"/>
    <property type="project" value="InterPro"/>
</dbReference>
<evidence type="ECO:0000313" key="6">
    <source>
        <dbReference type="Proteomes" id="UP000294543"/>
    </source>
</evidence>
<sequence length="870" mass="91675">DWAGISGVGASGGTNYPLVVSVDDTGEGFAMTTETHASIDPGQVCALMVEVLAGLAGEESLSAVDVLPASERRRVVEEFNATGLRVESGTVHGLFETQVRVTPDAVAVDDGGRLLTYAQLDAAADVVAARLRAVGVVRGSRVAVCAERSAELVAGLLGVLKAGGAYLPLDPAYPAARLEFMLTDAAPAAVLTFGAGIATSVPVLDLAGVFAATAVSEASLDVSGNDAAYVIYTSGSAGRPKGVVVEHGGVVNLLAWGAEVFDKATLARTLFATSVSFDPSVLQMFLPLSIGGTVVVVRDALALQESPVEVSLIDTAPSALRAVTGSLPATTRRVNVGGEPLGADLIERVFADSDVEEIRNLWGLTETTVNSTSAVIRRDFAGEVTIGRPIANTKIYILDRAGRPVPVGVIGEIYVGGAGVARGYLDRAGLTAGRYVADPLAADGSRMYRSGDLARWTADGDLEFAGRNDFQVKIRGFRVELGEIEQWLGRHPLVVQAVVVAKYDRLVAYYVPAGEVDVADLREHLAAVLPGYMVPAAFVALDMLPLTANGKVDRKALPAPDGDAFARAGYQEPEGEIEQAIAAVWAELLGVERVGRFDDFFVLGGHSLLAVSLVERLREREIATDVRTVFAHPTVAALAEATVTTLADAVDVPVNLISEGTAVITPELLPLVELSQEQIDRVVAQIPGGVRNVQDIYALAPLQEGMLFHHLMAPDNDAYVLSQLLTVDSREWLDAFLDALGTVVGRHEVLRTSFHWEGLPRPVQVVHRHAGLVVEEVEAGKLADAAKRIDLTRAPVLRVFTAPGLAGWQVLVVMHHIVGDNTSLQAIVGEVGAVLAGQGDLLPVPVPYRNVVAQAVLGVSGAEHEEFFTG</sequence>
<dbReference type="Pfam" id="PF13193">
    <property type="entry name" value="AMP-binding_C"/>
    <property type="match status" value="1"/>
</dbReference>
<dbReference type="GO" id="GO:0005737">
    <property type="term" value="C:cytoplasm"/>
    <property type="evidence" value="ECO:0007669"/>
    <property type="project" value="TreeGrafter"/>
</dbReference>
<proteinExistence type="predicted"/>
<dbReference type="SMART" id="SM00823">
    <property type="entry name" value="PKS_PP"/>
    <property type="match status" value="1"/>
</dbReference>
<organism evidence="5 6">
    <name type="scientific">Nonomuraea diastatica</name>
    <dbReference type="NCBI Taxonomy" id="1848329"/>
    <lineage>
        <taxon>Bacteria</taxon>
        <taxon>Bacillati</taxon>
        <taxon>Actinomycetota</taxon>
        <taxon>Actinomycetes</taxon>
        <taxon>Streptosporangiales</taxon>
        <taxon>Streptosporangiaceae</taxon>
        <taxon>Nonomuraea</taxon>
    </lineage>
</organism>
<reference evidence="5 6" key="1">
    <citation type="submission" date="2019-03" db="EMBL/GenBank/DDBJ databases">
        <title>Draft genome sequences of novel Actinobacteria.</title>
        <authorList>
            <person name="Sahin N."/>
            <person name="Ay H."/>
            <person name="Saygin H."/>
        </authorList>
    </citation>
    <scope>NUCLEOTIDE SEQUENCE [LARGE SCALE GENOMIC DNA]</scope>
    <source>
        <strain evidence="5 6">KC712</strain>
    </source>
</reference>
<dbReference type="CDD" id="cd05930">
    <property type="entry name" value="A_NRPS"/>
    <property type="match status" value="1"/>
</dbReference>
<dbReference type="GO" id="GO:0072330">
    <property type="term" value="P:monocarboxylic acid biosynthetic process"/>
    <property type="evidence" value="ECO:0007669"/>
    <property type="project" value="UniProtKB-ARBA"/>
</dbReference>
<comment type="cofactor">
    <cofactor evidence="1">
        <name>pantetheine 4'-phosphate</name>
        <dbReference type="ChEBI" id="CHEBI:47942"/>
    </cofactor>
</comment>
<dbReference type="FunFam" id="2.30.38.10:FF:000001">
    <property type="entry name" value="Non-ribosomal peptide synthetase PvdI"/>
    <property type="match status" value="1"/>
</dbReference>
<dbReference type="OrthoDB" id="4434566at2"/>
<comment type="caution">
    <text evidence="5">The sequence shown here is derived from an EMBL/GenBank/DDBJ whole genome shotgun (WGS) entry which is preliminary data.</text>
</comment>
<dbReference type="InterPro" id="IPR025110">
    <property type="entry name" value="AMP-bd_C"/>
</dbReference>
<dbReference type="FunFam" id="3.40.50.980:FF:000001">
    <property type="entry name" value="Non-ribosomal peptide synthetase"/>
    <property type="match status" value="1"/>
</dbReference>
<dbReference type="InterPro" id="IPR045851">
    <property type="entry name" value="AMP-bd_C_sf"/>
</dbReference>
<dbReference type="FunFam" id="3.30.300.30:FF:000010">
    <property type="entry name" value="Enterobactin synthetase component F"/>
    <property type="match status" value="1"/>
</dbReference>
<evidence type="ECO:0000313" key="5">
    <source>
        <dbReference type="EMBL" id="TDD01500.1"/>
    </source>
</evidence>
<dbReference type="InterPro" id="IPR000873">
    <property type="entry name" value="AMP-dep_synth/lig_dom"/>
</dbReference>
<name>A0A4R4VN85_9ACTN</name>
<dbReference type="Pfam" id="PF00550">
    <property type="entry name" value="PP-binding"/>
    <property type="match status" value="1"/>
</dbReference>
<dbReference type="InterPro" id="IPR010071">
    <property type="entry name" value="AA_adenyl_dom"/>
</dbReference>
<keyword evidence="2" id="KW-0596">Phosphopantetheine</keyword>
<dbReference type="GO" id="GO:0031177">
    <property type="term" value="F:phosphopantetheine binding"/>
    <property type="evidence" value="ECO:0007669"/>
    <property type="project" value="InterPro"/>
</dbReference>
<dbReference type="GO" id="GO:0008610">
    <property type="term" value="P:lipid biosynthetic process"/>
    <property type="evidence" value="ECO:0007669"/>
    <property type="project" value="UniProtKB-ARBA"/>
</dbReference>
<dbReference type="Proteomes" id="UP000294543">
    <property type="component" value="Unassembled WGS sequence"/>
</dbReference>
<dbReference type="Pfam" id="PF00668">
    <property type="entry name" value="Condensation"/>
    <property type="match status" value="1"/>
</dbReference>
<dbReference type="Gene3D" id="3.40.50.980">
    <property type="match status" value="2"/>
</dbReference>
<keyword evidence="6" id="KW-1185">Reference proteome</keyword>
<dbReference type="PANTHER" id="PTHR45527:SF1">
    <property type="entry name" value="FATTY ACID SYNTHASE"/>
    <property type="match status" value="1"/>
</dbReference>
<dbReference type="GO" id="GO:0044550">
    <property type="term" value="P:secondary metabolite biosynthetic process"/>
    <property type="evidence" value="ECO:0007669"/>
    <property type="project" value="TreeGrafter"/>
</dbReference>
<feature type="non-terminal residue" evidence="5">
    <location>
        <position position="1"/>
    </location>
</feature>
<evidence type="ECO:0000259" key="4">
    <source>
        <dbReference type="PROSITE" id="PS50075"/>
    </source>
</evidence>
<dbReference type="Gene3D" id="2.30.38.10">
    <property type="entry name" value="Luciferase, Domain 3"/>
    <property type="match status" value="1"/>
</dbReference>
<dbReference type="RefSeq" id="WP_132520589.1">
    <property type="nucleotide sequence ID" value="NZ_SMKP01000370.1"/>
</dbReference>
<evidence type="ECO:0000256" key="3">
    <source>
        <dbReference type="ARBA" id="ARBA00022553"/>
    </source>
</evidence>
<accession>A0A4R4VN85</accession>
<evidence type="ECO:0000256" key="1">
    <source>
        <dbReference type="ARBA" id="ARBA00001957"/>
    </source>
</evidence>
<protein>
    <submittedName>
        <fullName evidence="5">Amino acid adenylation domain-containing protein</fullName>
    </submittedName>
</protein>
<gene>
    <name evidence="5" type="ORF">E1294_51595</name>
</gene>
<feature type="domain" description="Carrier" evidence="4">
    <location>
        <begin position="572"/>
        <end position="646"/>
    </location>
</feature>
<dbReference type="EMBL" id="SMKP01000370">
    <property type="protein sequence ID" value="TDD01500.1"/>
    <property type="molecule type" value="Genomic_DNA"/>
</dbReference>
<dbReference type="NCBIfam" id="TIGR01733">
    <property type="entry name" value="AA-adenyl-dom"/>
    <property type="match status" value="1"/>
</dbReference>
<dbReference type="PANTHER" id="PTHR45527">
    <property type="entry name" value="NONRIBOSOMAL PEPTIDE SYNTHETASE"/>
    <property type="match status" value="1"/>
</dbReference>
<dbReference type="FunFam" id="1.10.1200.10:FF:000016">
    <property type="entry name" value="Non-ribosomal peptide synthase"/>
    <property type="match status" value="1"/>
</dbReference>
<dbReference type="InterPro" id="IPR036736">
    <property type="entry name" value="ACP-like_sf"/>
</dbReference>
<dbReference type="Gene3D" id="3.30.300.30">
    <property type="match status" value="1"/>
</dbReference>
<dbReference type="SUPFAM" id="SSF56801">
    <property type="entry name" value="Acetyl-CoA synthetase-like"/>
    <property type="match status" value="1"/>
</dbReference>
<dbReference type="InterPro" id="IPR023213">
    <property type="entry name" value="CAT-like_dom_sf"/>
</dbReference>